<proteinExistence type="predicted"/>
<evidence type="ECO:0000313" key="3">
    <source>
        <dbReference type="EMBL" id="NMH98477.1"/>
    </source>
</evidence>
<feature type="compositionally biased region" description="Basic and acidic residues" evidence="1">
    <location>
        <begin position="83"/>
        <end position="100"/>
    </location>
</feature>
<dbReference type="RefSeq" id="WP_169381923.1">
    <property type="nucleotide sequence ID" value="NZ_JAAXLA010000023.1"/>
</dbReference>
<feature type="compositionally biased region" description="Acidic residues" evidence="1">
    <location>
        <begin position="319"/>
        <end position="329"/>
    </location>
</feature>
<keyword evidence="2" id="KW-0812">Transmembrane</keyword>
<name>A0ABX1SC74_9PSEU</name>
<feature type="region of interest" description="Disordered" evidence="1">
    <location>
        <begin position="48"/>
        <end position="108"/>
    </location>
</feature>
<evidence type="ECO:0000313" key="4">
    <source>
        <dbReference type="Proteomes" id="UP000820669"/>
    </source>
</evidence>
<keyword evidence="4" id="KW-1185">Reference proteome</keyword>
<keyword evidence="2" id="KW-0472">Membrane</keyword>
<feature type="region of interest" description="Disordered" evidence="1">
    <location>
        <begin position="210"/>
        <end position="344"/>
    </location>
</feature>
<evidence type="ECO:0000256" key="2">
    <source>
        <dbReference type="SAM" id="Phobius"/>
    </source>
</evidence>
<feature type="compositionally biased region" description="Acidic residues" evidence="1">
    <location>
        <begin position="224"/>
        <end position="245"/>
    </location>
</feature>
<organism evidence="3 4">
    <name type="scientific">Pseudonocardia acidicola</name>
    <dbReference type="NCBI Taxonomy" id="2724939"/>
    <lineage>
        <taxon>Bacteria</taxon>
        <taxon>Bacillati</taxon>
        <taxon>Actinomycetota</taxon>
        <taxon>Actinomycetes</taxon>
        <taxon>Pseudonocardiales</taxon>
        <taxon>Pseudonocardiaceae</taxon>
        <taxon>Pseudonocardia</taxon>
    </lineage>
</organism>
<protein>
    <submittedName>
        <fullName evidence="3">Uncharacterized protein</fullName>
    </submittedName>
</protein>
<keyword evidence="2" id="KW-1133">Transmembrane helix</keyword>
<feature type="compositionally biased region" description="Acidic residues" evidence="1">
    <location>
        <begin position="284"/>
        <end position="295"/>
    </location>
</feature>
<reference evidence="3 4" key="1">
    <citation type="submission" date="2020-04" db="EMBL/GenBank/DDBJ databases">
        <authorList>
            <person name="Klaysubun C."/>
            <person name="Duangmal K."/>
            <person name="Lipun K."/>
        </authorList>
    </citation>
    <scope>NUCLEOTIDE SEQUENCE [LARGE SCALE GENOMIC DNA]</scope>
    <source>
        <strain evidence="3 4">K10HN5</strain>
    </source>
</reference>
<gene>
    <name evidence="3" type="ORF">HF526_14345</name>
</gene>
<dbReference type="EMBL" id="JAAXLA010000023">
    <property type="protein sequence ID" value="NMH98477.1"/>
    <property type="molecule type" value="Genomic_DNA"/>
</dbReference>
<evidence type="ECO:0000256" key="1">
    <source>
        <dbReference type="SAM" id="MobiDB-lite"/>
    </source>
</evidence>
<dbReference type="Proteomes" id="UP000820669">
    <property type="component" value="Unassembled WGS sequence"/>
</dbReference>
<feature type="transmembrane region" description="Helical" evidence="2">
    <location>
        <begin position="129"/>
        <end position="146"/>
    </location>
</feature>
<feature type="transmembrane region" description="Helical" evidence="2">
    <location>
        <begin position="6"/>
        <end position="23"/>
    </location>
</feature>
<accession>A0ABX1SC74</accession>
<sequence>MPSSLIFAGLVVIWLLILVPAVARRQQEVARLSPAALSGRVLERPIQRRRTQEVGQVEQAEDPRPVATQPERAEQTRTAGRTTDARVPADEDERHWERPPARYRPGRGGFDPEAAALAARARYAIRQRIVLSLLALAGITALVAGIAMPTLWWLHALIDLALVGYLVYLRRQVRMEETIRARRAARMAGTRRPPAADDPELDEWADRGREAGRPQVVAEAPDAAADEAEPEAEDPAGEQAADEAEEHGGNWADDADDDPARVRGTGEPLGVLPARCRTVKTGGDGEDDDLDEAAEPDSALPRLQPAPPPPLPAGTTLVEVDEEDAELSELDAPVRPDYRRAAGQ</sequence>
<feature type="compositionally biased region" description="Basic and acidic residues" evidence="1">
    <location>
        <begin position="332"/>
        <end position="344"/>
    </location>
</feature>
<comment type="caution">
    <text evidence="3">The sequence shown here is derived from an EMBL/GenBank/DDBJ whole genome shotgun (WGS) entry which is preliminary data.</text>
</comment>
<feature type="transmembrane region" description="Helical" evidence="2">
    <location>
        <begin position="152"/>
        <end position="169"/>
    </location>
</feature>